<accession>A0A1S2KXF4</accession>
<protein>
    <submittedName>
        <fullName evidence="2">Uncharacterized protein</fullName>
    </submittedName>
</protein>
<reference evidence="2 4" key="1">
    <citation type="submission" date="2016-10" db="EMBL/GenBank/DDBJ databases">
        <title>Draft genome sequences of four alkaliphilic bacteria belonging to the Anaerobacillus genus.</title>
        <authorList>
            <person name="Bassil N.M."/>
            <person name="Lloyd J.R."/>
        </authorList>
    </citation>
    <scope>NUCLEOTIDE SEQUENCE [LARGE SCALE GENOMIC DNA]</scope>
    <source>
        <strain evidence="2 4">NB2006</strain>
    </source>
</reference>
<evidence type="ECO:0000313" key="2">
    <source>
        <dbReference type="EMBL" id="OIJ04363.1"/>
    </source>
</evidence>
<keyword evidence="1" id="KW-0812">Transmembrane</keyword>
<proteinExistence type="predicted"/>
<dbReference type="KEGG" id="aia:AWH56_004255"/>
<dbReference type="RefSeq" id="WP_071319331.1">
    <property type="nucleotide sequence ID" value="NZ_CP063356.2"/>
</dbReference>
<feature type="transmembrane region" description="Helical" evidence="1">
    <location>
        <begin position="6"/>
        <end position="25"/>
    </location>
</feature>
<dbReference type="EMBL" id="LQXD01000201">
    <property type="protein sequence ID" value="OIJ04363.1"/>
    <property type="molecule type" value="Genomic_DNA"/>
</dbReference>
<dbReference type="EMBL" id="CP063356">
    <property type="protein sequence ID" value="QOY36872.1"/>
    <property type="molecule type" value="Genomic_DNA"/>
</dbReference>
<dbReference type="AlphaFoldDB" id="A0A1S2KXF4"/>
<reference evidence="3 4" key="3">
    <citation type="journal article" date="2019" name="Int. J. Syst. Evol. Microbiol.">
        <title>Anaerobacillus isosaccharinicus sp. nov., an alkaliphilic bacterium which degrades isosaccharinic acid.</title>
        <authorList>
            <person name="Bassil N.M."/>
            <person name="Lloyd J.R."/>
        </authorList>
    </citation>
    <scope>NUCLEOTIDE SEQUENCE [LARGE SCALE GENOMIC DNA]</scope>
    <source>
        <strain evidence="3 4">NB2006</strain>
    </source>
</reference>
<keyword evidence="1" id="KW-0472">Membrane</keyword>
<keyword evidence="1" id="KW-1133">Transmembrane helix</keyword>
<reference evidence="3" key="4">
    <citation type="submission" date="2020-10" db="EMBL/GenBank/DDBJ databases">
        <authorList>
            <person name="Bassil N.M."/>
            <person name="Lloyd J.R."/>
        </authorList>
    </citation>
    <scope>NUCLEOTIDE SEQUENCE</scope>
    <source>
        <strain evidence="3">NB2006</strain>
    </source>
</reference>
<reference evidence="3 4" key="2">
    <citation type="journal article" date="2017" name="Genome Announc.">
        <title>Draft Genome Sequences of Four Alkaliphilic Bacteria Belonging to the Anaerobacillus Genus.</title>
        <authorList>
            <person name="Bassil N.M."/>
            <person name="Lloyd J.R."/>
        </authorList>
    </citation>
    <scope>NUCLEOTIDE SEQUENCE [LARGE SCALE GENOMIC DNA]</scope>
    <source>
        <strain evidence="3 4">NB2006</strain>
    </source>
</reference>
<dbReference type="Proteomes" id="UP000180175">
    <property type="component" value="Chromosome"/>
</dbReference>
<sequence>MLDVISVATNYFVVTVLIIITYSLIKVVKKEAKNDCCEGKEVCSCNKNETNCSCKDPVNT</sequence>
<keyword evidence="4" id="KW-1185">Reference proteome</keyword>
<evidence type="ECO:0000256" key="1">
    <source>
        <dbReference type="SAM" id="Phobius"/>
    </source>
</evidence>
<name>A0A1S2KXF4_9BACI</name>
<gene>
    <name evidence="3" type="ORF">AWH56_004255</name>
    <name evidence="2" type="ORF">AWH56_23395</name>
</gene>
<organism evidence="2 4">
    <name type="scientific">Anaerobacillus isosaccharinicus</name>
    <dbReference type="NCBI Taxonomy" id="1532552"/>
    <lineage>
        <taxon>Bacteria</taxon>
        <taxon>Bacillati</taxon>
        <taxon>Bacillota</taxon>
        <taxon>Bacilli</taxon>
        <taxon>Bacillales</taxon>
        <taxon>Bacillaceae</taxon>
        <taxon>Anaerobacillus</taxon>
    </lineage>
</organism>
<evidence type="ECO:0000313" key="3">
    <source>
        <dbReference type="EMBL" id="QOY36872.1"/>
    </source>
</evidence>
<evidence type="ECO:0000313" key="4">
    <source>
        <dbReference type="Proteomes" id="UP000180175"/>
    </source>
</evidence>